<keyword evidence="2" id="KW-1185">Reference proteome</keyword>
<comment type="caution">
    <text evidence="1">The sequence shown here is derived from an EMBL/GenBank/DDBJ whole genome shotgun (WGS) entry which is preliminary data.</text>
</comment>
<dbReference type="Proteomes" id="UP001363010">
    <property type="component" value="Unassembled WGS sequence"/>
</dbReference>
<protein>
    <submittedName>
        <fullName evidence="1">Uncharacterized protein</fullName>
    </submittedName>
</protein>
<sequence length="70" mass="7467">MDIMVSALASGLKMGSLAGYSKQVPATFDLSSAICRNSTRSLVRTHQWSFAHFDWNGDPTLAGSGAVVSY</sequence>
<proteinExistence type="predicted"/>
<dbReference type="EMBL" id="JBBKZV010000017">
    <property type="protein sequence ID" value="MEJ8824935.1"/>
    <property type="molecule type" value="Genomic_DNA"/>
</dbReference>
<name>A0ABU8W4F6_9BURK</name>
<gene>
    <name evidence="1" type="ORF">WKW80_23390</name>
</gene>
<organism evidence="1 2">
    <name type="scientific">Variovorax humicola</name>
    <dbReference type="NCBI Taxonomy" id="1769758"/>
    <lineage>
        <taxon>Bacteria</taxon>
        <taxon>Pseudomonadati</taxon>
        <taxon>Pseudomonadota</taxon>
        <taxon>Betaproteobacteria</taxon>
        <taxon>Burkholderiales</taxon>
        <taxon>Comamonadaceae</taxon>
        <taxon>Variovorax</taxon>
    </lineage>
</organism>
<dbReference type="RefSeq" id="WP_340365958.1">
    <property type="nucleotide sequence ID" value="NZ_JBBKZV010000017.1"/>
</dbReference>
<accession>A0ABU8W4F6</accession>
<evidence type="ECO:0000313" key="2">
    <source>
        <dbReference type="Proteomes" id="UP001363010"/>
    </source>
</evidence>
<reference evidence="1 2" key="1">
    <citation type="submission" date="2024-03" db="EMBL/GenBank/DDBJ databases">
        <title>Novel species of the genus Variovorax.</title>
        <authorList>
            <person name="Liu Q."/>
            <person name="Xin Y.-H."/>
        </authorList>
    </citation>
    <scope>NUCLEOTIDE SEQUENCE [LARGE SCALE GENOMIC DNA]</scope>
    <source>
        <strain evidence="1 2">KACC 18501</strain>
    </source>
</reference>
<evidence type="ECO:0000313" key="1">
    <source>
        <dbReference type="EMBL" id="MEJ8824935.1"/>
    </source>
</evidence>